<evidence type="ECO:0000256" key="1">
    <source>
        <dbReference type="SAM" id="MobiDB-lite"/>
    </source>
</evidence>
<proteinExistence type="predicted"/>
<name>A0ABD1E0I3_HYPHA</name>
<dbReference type="PANTHER" id="PTHR11360">
    <property type="entry name" value="MONOCARBOXYLATE TRANSPORTER"/>
    <property type="match status" value="1"/>
</dbReference>
<feature type="transmembrane region" description="Helical" evidence="2">
    <location>
        <begin position="173"/>
        <end position="197"/>
    </location>
</feature>
<evidence type="ECO:0000256" key="2">
    <source>
        <dbReference type="SAM" id="Phobius"/>
    </source>
</evidence>
<feature type="transmembrane region" description="Helical" evidence="2">
    <location>
        <begin position="613"/>
        <end position="631"/>
    </location>
</feature>
<keyword evidence="4" id="KW-1185">Reference proteome</keyword>
<organism evidence="3 4">
    <name type="scientific">Hypothenemus hampei</name>
    <name type="common">Coffee berry borer</name>
    <dbReference type="NCBI Taxonomy" id="57062"/>
    <lineage>
        <taxon>Eukaryota</taxon>
        <taxon>Metazoa</taxon>
        <taxon>Ecdysozoa</taxon>
        <taxon>Arthropoda</taxon>
        <taxon>Hexapoda</taxon>
        <taxon>Insecta</taxon>
        <taxon>Pterygota</taxon>
        <taxon>Neoptera</taxon>
        <taxon>Endopterygota</taxon>
        <taxon>Coleoptera</taxon>
        <taxon>Polyphaga</taxon>
        <taxon>Cucujiformia</taxon>
        <taxon>Curculionidae</taxon>
        <taxon>Scolytinae</taxon>
        <taxon>Hypothenemus</taxon>
    </lineage>
</organism>
<reference evidence="3 4" key="1">
    <citation type="submission" date="2024-05" db="EMBL/GenBank/DDBJ databases">
        <title>Genetic variation in Jamaican populations of the coffee berry borer (Hypothenemus hampei).</title>
        <authorList>
            <person name="Errbii M."/>
            <person name="Myrie A."/>
        </authorList>
    </citation>
    <scope>NUCLEOTIDE SEQUENCE [LARGE SCALE GENOMIC DNA]</scope>
    <source>
        <strain evidence="3">JA-Hopewell-2020-01-JO</strain>
        <tissue evidence="3">Whole body</tissue>
    </source>
</reference>
<feature type="transmembrane region" description="Helical" evidence="2">
    <location>
        <begin position="553"/>
        <end position="574"/>
    </location>
</feature>
<dbReference type="EMBL" id="JBDJPC010000016">
    <property type="protein sequence ID" value="KAL1488053.1"/>
    <property type="molecule type" value="Genomic_DNA"/>
</dbReference>
<dbReference type="SUPFAM" id="SSF103473">
    <property type="entry name" value="MFS general substrate transporter"/>
    <property type="match status" value="1"/>
</dbReference>
<dbReference type="AlphaFoldDB" id="A0ABD1E0I3"/>
<sequence>MSGRIVRSRDTNNDDHLVIDNVLTTQPELGPSIPDGGYGWFVFLITLFFQLLIPSLVTSFGIFLAFSRMKTDFNRDKDPKLWDHSFLYVPLFFSTAWTLFEPTSRQFIIHSTWPKLFAIAGTCLTCAGLLFVWIGMTGDNGAWLFVAAGSVGGIGSSIQMVQCDILLAQYFRLKLAAVTHLSHAVAALGFIFAPIILGHHLLQNTETSVILWYQAIILQGLVLNLLLRKPLYLKSQHSNSYNYVTTNVPDEEEDDILSKNSRELQIKIQNGPNSEIQRHELVESNSGKHLDLATAHSSGSQVDNTESTKVKSPNWVSFEDDEDDEETTKYERVQQWEGNEPKTPMKNEQQWETFEDDLTDEPTKSNVRNTKNLQLELSFGNVETESRPTTQTITGIPIPLFSSDTPVNNNTSYAYDSLEDQPDSLRSSVFMPTTLATTNRNSISPFSLRGLIELLQQPTFYKSLVTVFTTKWSLFTFYTLFPSFLLQEVDQIKLRQMSSLVGTISVATLLFAGAAYWCNVEKRWRAKIIWFLSWMGALGYFMISDYFTEGVLLFGAILIALSIAALQHVGTPLLGLTIKGEATKEFVLISILTGLTFLFFLLLNASFKQVFRLMALLNFLTGTLWLANYIYKRLR</sequence>
<feature type="transmembrane region" description="Helical" evidence="2">
    <location>
        <begin position="497"/>
        <end position="517"/>
    </location>
</feature>
<feature type="transmembrane region" description="Helical" evidence="2">
    <location>
        <begin position="86"/>
        <end position="104"/>
    </location>
</feature>
<gene>
    <name evidence="3" type="ORF">ABEB36_015422</name>
</gene>
<dbReference type="PANTHER" id="PTHR11360:SF299">
    <property type="entry name" value="GEM-1"/>
    <property type="match status" value="1"/>
</dbReference>
<dbReference type="Proteomes" id="UP001566132">
    <property type="component" value="Unassembled WGS sequence"/>
</dbReference>
<keyword evidence="2" id="KW-1133">Transmembrane helix</keyword>
<feature type="transmembrane region" description="Helical" evidence="2">
    <location>
        <begin position="209"/>
        <end position="227"/>
    </location>
</feature>
<feature type="transmembrane region" description="Helical" evidence="2">
    <location>
        <begin position="464"/>
        <end position="485"/>
    </location>
</feature>
<feature type="compositionally biased region" description="Polar residues" evidence="1">
    <location>
        <begin position="295"/>
        <end position="315"/>
    </location>
</feature>
<dbReference type="InterPro" id="IPR050327">
    <property type="entry name" value="Proton-linked_MCT"/>
</dbReference>
<feature type="transmembrane region" description="Helical" evidence="2">
    <location>
        <begin position="586"/>
        <end position="607"/>
    </location>
</feature>
<feature type="transmembrane region" description="Helical" evidence="2">
    <location>
        <begin position="529"/>
        <end position="547"/>
    </location>
</feature>
<feature type="transmembrane region" description="Helical" evidence="2">
    <location>
        <begin position="116"/>
        <end position="136"/>
    </location>
</feature>
<keyword evidence="2" id="KW-0812">Transmembrane</keyword>
<protein>
    <submittedName>
        <fullName evidence="3">Uncharacterized protein</fullName>
    </submittedName>
</protein>
<feature type="transmembrane region" description="Helical" evidence="2">
    <location>
        <begin position="142"/>
        <end position="161"/>
    </location>
</feature>
<evidence type="ECO:0000313" key="4">
    <source>
        <dbReference type="Proteomes" id="UP001566132"/>
    </source>
</evidence>
<keyword evidence="2" id="KW-0472">Membrane</keyword>
<feature type="transmembrane region" description="Helical" evidence="2">
    <location>
        <begin position="40"/>
        <end position="66"/>
    </location>
</feature>
<feature type="region of interest" description="Disordered" evidence="1">
    <location>
        <begin position="294"/>
        <end position="327"/>
    </location>
</feature>
<dbReference type="InterPro" id="IPR036259">
    <property type="entry name" value="MFS_trans_sf"/>
</dbReference>
<evidence type="ECO:0000313" key="3">
    <source>
        <dbReference type="EMBL" id="KAL1488053.1"/>
    </source>
</evidence>
<accession>A0ABD1E0I3</accession>
<comment type="caution">
    <text evidence="3">The sequence shown here is derived from an EMBL/GenBank/DDBJ whole genome shotgun (WGS) entry which is preliminary data.</text>
</comment>